<name>A0ABD2KSE2_9BILA</name>
<accession>A0ABD2KSE2</accession>
<sequence length="395" mass="46351">MSISFNSTINEFTPAADEEEVKGEVLENKETFAERRIGKLERENKELQEKLKLQQLMVQLNSLQSKVDKMEEERMQQKEKEEQRQYVYTEQFKAILEKISDLEGMKQKEEEQQKGMMKAAKNFIVEKYEATNGRMVEIEKRLKTDKGKYVSAGQFEKVLERTEKLEKQSKQMQQQQKQEQKTKFATVEKLEESFSQVGEMLKQQKQKLEQLDTEQKKLCEKMASIENFVVDLFSQMQNAQQTEIHTKIDEFAHQLKMEIDVMANATKTKVEVLDRQQTKIWDKFSVLDNFIGILKDRFENELLKAVHSDVRQNIAEKFANPHQNCWEVTACNNELEIFGNESLRIHYKGDGSGFCSVFAKYSVPCCNSGLFCFEVKITNVKRYNSNTYLNIYNFV</sequence>
<organism evidence="3 4">
    <name type="scientific">Heterodera trifolii</name>
    <dbReference type="NCBI Taxonomy" id="157864"/>
    <lineage>
        <taxon>Eukaryota</taxon>
        <taxon>Metazoa</taxon>
        <taxon>Ecdysozoa</taxon>
        <taxon>Nematoda</taxon>
        <taxon>Chromadorea</taxon>
        <taxon>Rhabditida</taxon>
        <taxon>Tylenchina</taxon>
        <taxon>Tylenchomorpha</taxon>
        <taxon>Tylenchoidea</taxon>
        <taxon>Heteroderidae</taxon>
        <taxon>Heteroderinae</taxon>
        <taxon>Heterodera</taxon>
    </lineage>
</organism>
<keyword evidence="4" id="KW-1185">Reference proteome</keyword>
<dbReference type="Gene3D" id="2.60.120.920">
    <property type="match status" value="1"/>
</dbReference>
<dbReference type="EMBL" id="JBICBT010000676">
    <property type="protein sequence ID" value="KAL3105776.1"/>
    <property type="molecule type" value="Genomic_DNA"/>
</dbReference>
<feature type="compositionally biased region" description="Polar residues" evidence="2">
    <location>
        <begin position="1"/>
        <end position="11"/>
    </location>
</feature>
<comment type="caution">
    <text evidence="3">The sequence shown here is derived from an EMBL/GenBank/DDBJ whole genome shotgun (WGS) entry which is preliminary data.</text>
</comment>
<keyword evidence="1" id="KW-0175">Coiled coil</keyword>
<feature type="coiled-coil region" evidence="1">
    <location>
        <begin position="155"/>
        <end position="221"/>
    </location>
</feature>
<evidence type="ECO:0000313" key="3">
    <source>
        <dbReference type="EMBL" id="KAL3105776.1"/>
    </source>
</evidence>
<evidence type="ECO:0000256" key="2">
    <source>
        <dbReference type="SAM" id="MobiDB-lite"/>
    </source>
</evidence>
<dbReference type="InterPro" id="IPR043136">
    <property type="entry name" value="B30.2/SPRY_sf"/>
</dbReference>
<dbReference type="AlphaFoldDB" id="A0ABD2KSE2"/>
<proteinExistence type="predicted"/>
<protein>
    <submittedName>
        <fullName evidence="3">Uncharacterized protein</fullName>
    </submittedName>
</protein>
<dbReference type="Proteomes" id="UP001620626">
    <property type="component" value="Unassembled WGS sequence"/>
</dbReference>
<gene>
    <name evidence="3" type="ORF">niasHT_026551</name>
</gene>
<evidence type="ECO:0000256" key="1">
    <source>
        <dbReference type="SAM" id="Coils"/>
    </source>
</evidence>
<feature type="region of interest" description="Disordered" evidence="2">
    <location>
        <begin position="1"/>
        <end position="24"/>
    </location>
</feature>
<evidence type="ECO:0000313" key="4">
    <source>
        <dbReference type="Proteomes" id="UP001620626"/>
    </source>
</evidence>
<reference evidence="3 4" key="1">
    <citation type="submission" date="2024-10" db="EMBL/GenBank/DDBJ databases">
        <authorList>
            <person name="Kim D."/>
        </authorList>
    </citation>
    <scope>NUCLEOTIDE SEQUENCE [LARGE SCALE GENOMIC DNA]</scope>
    <source>
        <strain evidence="3">BH-2024</strain>
    </source>
</reference>